<dbReference type="SMART" id="SM00414">
    <property type="entry name" value="H2A"/>
    <property type="match status" value="1"/>
</dbReference>
<evidence type="ECO:0000313" key="6">
    <source>
        <dbReference type="EMBL" id="CAI9933750.1"/>
    </source>
</evidence>
<keyword evidence="8" id="KW-1185">Reference proteome</keyword>
<evidence type="ECO:0000313" key="8">
    <source>
        <dbReference type="Proteomes" id="UP001642409"/>
    </source>
</evidence>
<reference evidence="6" key="1">
    <citation type="submission" date="2023-06" db="EMBL/GenBank/DDBJ databases">
        <authorList>
            <person name="Kurt Z."/>
        </authorList>
    </citation>
    <scope>NUCLEOTIDE SEQUENCE</scope>
</reference>
<dbReference type="CDD" id="cd00074">
    <property type="entry name" value="HFD_H2A"/>
    <property type="match status" value="1"/>
</dbReference>
<accession>A0AA86P8I2</accession>
<keyword evidence="4" id="KW-0158">Chromosome</keyword>
<evidence type="ECO:0000313" key="7">
    <source>
        <dbReference type="EMBL" id="CAL6056903.1"/>
    </source>
</evidence>
<dbReference type="EMBL" id="CAXDID020000211">
    <property type="protein sequence ID" value="CAL6056903.1"/>
    <property type="molecule type" value="Genomic_DNA"/>
</dbReference>
<dbReference type="GO" id="GO:0046982">
    <property type="term" value="F:protein heterodimerization activity"/>
    <property type="evidence" value="ECO:0007669"/>
    <property type="project" value="InterPro"/>
</dbReference>
<dbReference type="PROSITE" id="PS00046">
    <property type="entry name" value="HISTONE_H2A"/>
    <property type="match status" value="1"/>
</dbReference>
<evidence type="ECO:0000256" key="1">
    <source>
        <dbReference type="ARBA" id="ARBA00004123"/>
    </source>
</evidence>
<evidence type="ECO:0000256" key="4">
    <source>
        <dbReference type="ARBA" id="ARBA00022454"/>
    </source>
</evidence>
<dbReference type="AlphaFoldDB" id="A0AA86P8I2"/>
<proteinExistence type="inferred from homology"/>
<reference evidence="7 8" key="2">
    <citation type="submission" date="2024-07" db="EMBL/GenBank/DDBJ databases">
        <authorList>
            <person name="Akdeniz Z."/>
        </authorList>
    </citation>
    <scope>NUCLEOTIDE SEQUENCE [LARGE SCALE GENOMIC DNA]</scope>
</reference>
<dbReference type="InterPro" id="IPR009072">
    <property type="entry name" value="Histone-fold"/>
</dbReference>
<evidence type="ECO:0000256" key="2">
    <source>
        <dbReference type="ARBA" id="ARBA00004286"/>
    </source>
</evidence>
<evidence type="ECO:0000256" key="5">
    <source>
        <dbReference type="ARBA" id="ARBA00023242"/>
    </source>
</evidence>
<dbReference type="GO" id="GO:0030527">
    <property type="term" value="F:structural constituent of chromatin"/>
    <property type="evidence" value="ECO:0007669"/>
    <property type="project" value="InterPro"/>
</dbReference>
<dbReference type="GO" id="GO:0000786">
    <property type="term" value="C:nucleosome"/>
    <property type="evidence" value="ECO:0007669"/>
    <property type="project" value="InterPro"/>
</dbReference>
<dbReference type="InterPro" id="IPR002119">
    <property type="entry name" value="Histone_H2A"/>
</dbReference>
<dbReference type="SUPFAM" id="SSF47113">
    <property type="entry name" value="Histone-fold"/>
    <property type="match status" value="1"/>
</dbReference>
<sequence>MTEAAPKHQNKTRSEKAGLLFPVGRIHRVLKSRALKCKTSDGKLRVGRVSGNAAIYLATVMEYLCNEVLDLTAESVKKTRTKRITPQIINTTIKNDDLLRSLFKDVSIANSSEVGVYNEKLLTLSAKDYFQHIRSGVKEQKQIAK</sequence>
<name>A0AA86P8I2_9EUKA</name>
<comment type="subcellular location">
    <subcellularLocation>
        <location evidence="2">Chromosome</location>
    </subcellularLocation>
    <subcellularLocation>
        <location evidence="1">Nucleus</location>
    </subcellularLocation>
</comment>
<dbReference type="GO" id="GO:0005634">
    <property type="term" value="C:nucleus"/>
    <property type="evidence" value="ECO:0007669"/>
    <property type="project" value="UniProtKB-SubCell"/>
</dbReference>
<dbReference type="InterPro" id="IPR032458">
    <property type="entry name" value="Histone_H2A_CS"/>
</dbReference>
<comment type="similarity">
    <text evidence="3">Belongs to the histone H2A family.</text>
</comment>
<dbReference type="Proteomes" id="UP001642409">
    <property type="component" value="Unassembled WGS sequence"/>
</dbReference>
<dbReference type="GO" id="GO:0003677">
    <property type="term" value="F:DNA binding"/>
    <property type="evidence" value="ECO:0007669"/>
    <property type="project" value="InterPro"/>
</dbReference>
<organism evidence="6">
    <name type="scientific">Hexamita inflata</name>
    <dbReference type="NCBI Taxonomy" id="28002"/>
    <lineage>
        <taxon>Eukaryota</taxon>
        <taxon>Metamonada</taxon>
        <taxon>Diplomonadida</taxon>
        <taxon>Hexamitidae</taxon>
        <taxon>Hexamitinae</taxon>
        <taxon>Hexamita</taxon>
    </lineage>
</organism>
<gene>
    <name evidence="6" type="ORF">HINF_LOCUS21395</name>
    <name evidence="7" type="ORF">HINF_LOCUS47252</name>
</gene>
<dbReference type="PANTHER" id="PTHR23430">
    <property type="entry name" value="HISTONE H2A"/>
    <property type="match status" value="1"/>
</dbReference>
<evidence type="ECO:0000256" key="3">
    <source>
        <dbReference type="ARBA" id="ARBA00010691"/>
    </source>
</evidence>
<keyword evidence="5" id="KW-0539">Nucleus</keyword>
<dbReference type="EMBL" id="CATOUU010000548">
    <property type="protein sequence ID" value="CAI9933750.1"/>
    <property type="molecule type" value="Genomic_DNA"/>
</dbReference>
<dbReference type="Gene3D" id="1.10.20.10">
    <property type="entry name" value="Histone, subunit A"/>
    <property type="match status" value="1"/>
</dbReference>
<protein>
    <submittedName>
        <fullName evidence="6">Histone H2A</fullName>
    </submittedName>
    <submittedName>
        <fullName evidence="7">Histone_H2A</fullName>
    </submittedName>
</protein>
<comment type="caution">
    <text evidence="6">The sequence shown here is derived from an EMBL/GenBank/DDBJ whole genome shotgun (WGS) entry which is preliminary data.</text>
</comment>